<dbReference type="GO" id="GO:0006310">
    <property type="term" value="P:DNA recombination"/>
    <property type="evidence" value="ECO:0007669"/>
    <property type="project" value="UniProtKB-KW"/>
</dbReference>
<reference evidence="12" key="1">
    <citation type="submission" date="2023-03" db="EMBL/GenBank/DDBJ databases">
        <authorList>
            <person name="Aguilar E."/>
            <person name="Antigua R."/>
            <person name="Antonino C."/>
            <person name="Bisram R."/>
            <person name="Chen J."/>
            <person name="Davilmar B."/>
            <person name="Del R.K."/>
            <person name="Germosen J."/>
            <person name="Hernandez J."/>
            <person name="Kelloggs L."/>
            <person name="Lema C."/>
            <person name="Li J."/>
            <person name="Melendez A."/>
            <person name="Mohammed I."/>
            <person name="Ryan A."/>
            <person name="Singh S."/>
            <person name="Tariq H."/>
            <person name="Golebiewska U.P."/>
            <person name="Russell D.A."/>
            <person name="Jacobs-Sera D."/>
            <person name="Hatfull G.F."/>
        </authorList>
    </citation>
    <scope>NUCLEOTIDE SEQUENCE</scope>
</reference>
<evidence type="ECO:0000313" key="12">
    <source>
        <dbReference type="EMBL" id="WGH21963.1"/>
    </source>
</evidence>
<dbReference type="InterPro" id="IPR044068">
    <property type="entry name" value="CB"/>
</dbReference>
<sequence length="281" mass="30772">MTVLQEPLTDTATPLERYEESLRLRGLAENTRKGYAMYVRRFLDWADIDDCCVPPIQTYAEWINAMRVEGCGASSVKLRLAAGRSFYGFLGHDLAPLGDYKVPALPEPNPTPLPGGMTDVRRMIEAALTTAEAALVALGGFAGLRVGESTSLRWAGVDFGNDELLVVGKGDRFRRVPMNPDLRKILESRMAVGPSGPDDLVVGITREAARRRIHRIGVDARIAMPIVNSHDLRYTFATVLYENTGRDVLMVSKLLGHSSIATTQKYLALGRAETRAAVSAL</sequence>
<gene>
    <name evidence="12" type="primary">82</name>
    <name evidence="12" type="ORF">SEA_TROGGLEHUMPER_82</name>
</gene>
<feature type="domain" description="Core-binding (CB)" evidence="11">
    <location>
        <begin position="9"/>
        <end position="91"/>
    </location>
</feature>
<comment type="similarity">
    <text evidence="1">Belongs to the 'phage' integrase family.</text>
</comment>
<feature type="domain" description="Tyr recombinase" evidence="10">
    <location>
        <begin position="108"/>
        <end position="279"/>
    </location>
</feature>
<dbReference type="Proteomes" id="UP001242841">
    <property type="component" value="Segment"/>
</dbReference>
<dbReference type="GO" id="GO:0075713">
    <property type="term" value="P:establishment of integrated proviral latency"/>
    <property type="evidence" value="ECO:0007669"/>
    <property type="project" value="UniProtKB-KW"/>
</dbReference>
<evidence type="ECO:0000256" key="1">
    <source>
        <dbReference type="ARBA" id="ARBA00008857"/>
    </source>
</evidence>
<accession>A0AAF0GNN9</accession>
<evidence type="ECO:0000259" key="11">
    <source>
        <dbReference type="PROSITE" id="PS51900"/>
    </source>
</evidence>
<evidence type="ECO:0000256" key="2">
    <source>
        <dbReference type="ARBA" id="ARBA00016082"/>
    </source>
</evidence>
<keyword evidence="4" id="KW-0378">Hydrolase</keyword>
<evidence type="ECO:0000256" key="5">
    <source>
        <dbReference type="ARBA" id="ARBA00022908"/>
    </source>
</evidence>
<evidence type="ECO:0000256" key="9">
    <source>
        <dbReference type="PROSITE-ProRule" id="PRU01248"/>
    </source>
</evidence>
<keyword evidence="6 9" id="KW-0238">DNA-binding</keyword>
<dbReference type="Pfam" id="PF00589">
    <property type="entry name" value="Phage_integrase"/>
    <property type="match status" value="1"/>
</dbReference>
<keyword evidence="13" id="KW-1185">Reference proteome</keyword>
<dbReference type="GO" id="GO:0016740">
    <property type="term" value="F:transferase activity"/>
    <property type="evidence" value="ECO:0007669"/>
    <property type="project" value="UniProtKB-KW"/>
</dbReference>
<dbReference type="PROSITE" id="PS51898">
    <property type="entry name" value="TYR_RECOMBINASE"/>
    <property type="match status" value="1"/>
</dbReference>
<dbReference type="Pfam" id="PF02899">
    <property type="entry name" value="Phage_int_SAM_1"/>
    <property type="match status" value="1"/>
</dbReference>
<dbReference type="InterPro" id="IPR010998">
    <property type="entry name" value="Integrase_recombinase_N"/>
</dbReference>
<protein>
    <recommendedName>
        <fullName evidence="2">Integrase</fullName>
    </recommendedName>
</protein>
<evidence type="ECO:0000313" key="13">
    <source>
        <dbReference type="Proteomes" id="UP001242841"/>
    </source>
</evidence>
<dbReference type="Gene3D" id="1.10.150.130">
    <property type="match status" value="1"/>
</dbReference>
<keyword evidence="8" id="KW-1160">Virus entry into host cell</keyword>
<evidence type="ECO:0000259" key="10">
    <source>
        <dbReference type="PROSITE" id="PS51898"/>
    </source>
</evidence>
<dbReference type="Gene3D" id="1.10.443.10">
    <property type="entry name" value="Intergrase catalytic core"/>
    <property type="match status" value="1"/>
</dbReference>
<evidence type="ECO:0000256" key="6">
    <source>
        <dbReference type="ARBA" id="ARBA00023125"/>
    </source>
</evidence>
<keyword evidence="7" id="KW-0233">DNA recombination</keyword>
<evidence type="ECO:0000256" key="8">
    <source>
        <dbReference type="ARBA" id="ARBA00023195"/>
    </source>
</evidence>
<dbReference type="InterPro" id="IPR013762">
    <property type="entry name" value="Integrase-like_cat_sf"/>
</dbReference>
<dbReference type="InterPro" id="IPR004107">
    <property type="entry name" value="Integrase_SAM-like_N"/>
</dbReference>
<name>A0AAF0GNN9_9CAUD</name>
<keyword evidence="5" id="KW-0229">DNA integration</keyword>
<dbReference type="GO" id="GO:0044826">
    <property type="term" value="P:viral genome integration into host DNA"/>
    <property type="evidence" value="ECO:0007669"/>
    <property type="project" value="UniProtKB-KW"/>
</dbReference>
<dbReference type="PANTHER" id="PTHR30349">
    <property type="entry name" value="PHAGE INTEGRASE-RELATED"/>
    <property type="match status" value="1"/>
</dbReference>
<dbReference type="InterPro" id="IPR011010">
    <property type="entry name" value="DNA_brk_join_enz"/>
</dbReference>
<evidence type="ECO:0000256" key="7">
    <source>
        <dbReference type="ARBA" id="ARBA00023172"/>
    </source>
</evidence>
<keyword evidence="8" id="KW-1179">Viral genome integration</keyword>
<organism evidence="12 13">
    <name type="scientific">Rhodococcus phage Trogglehumper</name>
    <dbReference type="NCBI Taxonomy" id="3038381"/>
    <lineage>
        <taxon>Viruses</taxon>
        <taxon>Duplodnaviria</taxon>
        <taxon>Heunggongvirae</taxon>
        <taxon>Uroviricota</taxon>
        <taxon>Caudoviricetes</taxon>
        <taxon>Caudoviricetes incertae sedis</taxon>
        <taxon>Trogglehumpervirus</taxon>
        <taxon>Trogglehumpervirus trogglehumper</taxon>
    </lineage>
</organism>
<evidence type="ECO:0000256" key="4">
    <source>
        <dbReference type="ARBA" id="ARBA00022801"/>
    </source>
</evidence>
<evidence type="ECO:0000256" key="3">
    <source>
        <dbReference type="ARBA" id="ARBA00022679"/>
    </source>
</evidence>
<dbReference type="InterPro" id="IPR002104">
    <property type="entry name" value="Integrase_catalytic"/>
</dbReference>
<dbReference type="InterPro" id="IPR050090">
    <property type="entry name" value="Tyrosine_recombinase_XerCD"/>
</dbReference>
<dbReference type="PANTHER" id="PTHR30349:SF41">
    <property type="entry name" value="INTEGRASE_RECOMBINASE PROTEIN MJ0367-RELATED"/>
    <property type="match status" value="1"/>
</dbReference>
<keyword evidence="3" id="KW-0808">Transferase</keyword>
<dbReference type="GO" id="GO:0003677">
    <property type="term" value="F:DNA binding"/>
    <property type="evidence" value="ECO:0007669"/>
    <property type="project" value="UniProtKB-UniRule"/>
</dbReference>
<dbReference type="GO" id="GO:0015074">
    <property type="term" value="P:DNA integration"/>
    <property type="evidence" value="ECO:0007669"/>
    <property type="project" value="UniProtKB-KW"/>
</dbReference>
<dbReference type="GO" id="GO:0016787">
    <property type="term" value="F:hydrolase activity"/>
    <property type="evidence" value="ECO:0007669"/>
    <property type="project" value="UniProtKB-KW"/>
</dbReference>
<proteinExistence type="inferred from homology"/>
<dbReference type="EMBL" id="OQ709222">
    <property type="protein sequence ID" value="WGH21963.1"/>
    <property type="molecule type" value="Genomic_DNA"/>
</dbReference>
<dbReference type="SUPFAM" id="SSF56349">
    <property type="entry name" value="DNA breaking-rejoining enzymes"/>
    <property type="match status" value="1"/>
</dbReference>
<dbReference type="PROSITE" id="PS51900">
    <property type="entry name" value="CB"/>
    <property type="match status" value="1"/>
</dbReference>